<keyword evidence="1" id="KW-0547">Nucleotide-binding</keyword>
<evidence type="ECO:0000313" key="5">
    <source>
        <dbReference type="Proteomes" id="UP000233469"/>
    </source>
</evidence>
<dbReference type="AlphaFoldDB" id="A0A2N1MGD2"/>
<dbReference type="PANTHER" id="PTHR44329:SF298">
    <property type="entry name" value="MIXED LINEAGE KINASE DOMAIN-LIKE PROTEIN"/>
    <property type="match status" value="1"/>
</dbReference>
<dbReference type="EMBL" id="LLXL01002502">
    <property type="protein sequence ID" value="PKK60674.1"/>
    <property type="molecule type" value="Genomic_DNA"/>
</dbReference>
<reference evidence="4 5" key="1">
    <citation type="submission" date="2016-04" db="EMBL/GenBank/DDBJ databases">
        <title>Genome analyses suggest a sexual origin of heterokaryosis in a supposedly ancient asexual fungus.</title>
        <authorList>
            <person name="Ropars J."/>
            <person name="Sedzielewska K."/>
            <person name="Noel J."/>
            <person name="Charron P."/>
            <person name="Farinelli L."/>
            <person name="Marton T."/>
            <person name="Kruger M."/>
            <person name="Pelin A."/>
            <person name="Brachmann A."/>
            <person name="Corradi N."/>
        </authorList>
    </citation>
    <scope>NUCLEOTIDE SEQUENCE [LARGE SCALE GENOMIC DNA]</scope>
    <source>
        <strain evidence="4 5">C2</strain>
    </source>
</reference>
<dbReference type="VEuPathDB" id="FungiDB:FUN_010969"/>
<evidence type="ECO:0000313" key="4">
    <source>
        <dbReference type="EMBL" id="PKK60674.1"/>
    </source>
</evidence>
<dbReference type="SUPFAM" id="SSF56112">
    <property type="entry name" value="Protein kinase-like (PK-like)"/>
    <property type="match status" value="1"/>
</dbReference>
<accession>A0A2N1MGD2</accession>
<keyword evidence="4" id="KW-0418">Kinase</keyword>
<evidence type="ECO:0000259" key="3">
    <source>
        <dbReference type="PROSITE" id="PS50011"/>
    </source>
</evidence>
<dbReference type="Pfam" id="PF07714">
    <property type="entry name" value="PK_Tyr_Ser-Thr"/>
    <property type="match status" value="1"/>
</dbReference>
<evidence type="ECO:0000256" key="2">
    <source>
        <dbReference type="ARBA" id="ARBA00022840"/>
    </source>
</evidence>
<dbReference type="Gene3D" id="1.10.510.10">
    <property type="entry name" value="Transferase(Phosphotransferase) domain 1"/>
    <property type="match status" value="1"/>
</dbReference>
<dbReference type="GO" id="GO:0005524">
    <property type="term" value="F:ATP binding"/>
    <property type="evidence" value="ECO:0007669"/>
    <property type="project" value="UniProtKB-KW"/>
</dbReference>
<name>A0A2N1MGD2_9GLOM</name>
<dbReference type="InterPro" id="IPR011009">
    <property type="entry name" value="Kinase-like_dom_sf"/>
</dbReference>
<dbReference type="GO" id="GO:0004674">
    <property type="term" value="F:protein serine/threonine kinase activity"/>
    <property type="evidence" value="ECO:0007669"/>
    <property type="project" value="TreeGrafter"/>
</dbReference>
<proteinExistence type="predicted"/>
<dbReference type="PANTHER" id="PTHR44329">
    <property type="entry name" value="SERINE/THREONINE-PROTEIN KINASE TNNI3K-RELATED"/>
    <property type="match status" value="1"/>
</dbReference>
<keyword evidence="2" id="KW-0067">ATP-binding</keyword>
<sequence length="214" mass="24551">MALDITCGLKYLHSRQIIHRDLHAKNILVNNGRLMIADFGLSKHLTEIKSNSILLGMPAYIDPQCYINNNYKRNKKSDIYSLGMLLWEISSGTPPFSKISVLRINLEIARGKREVSIEDTPIKYKELYENCWNGEPNQRPDIDEVYMVLIQLNSQLTNNEQIKVITKQYFDNTNINNSIISTEVASHDSNIENLDLPNDLNVSKEVNWIEGSKL</sequence>
<gene>
    <name evidence="4" type="ORF">RhiirC2_703015</name>
</gene>
<organism evidence="4 5">
    <name type="scientific">Rhizophagus irregularis</name>
    <dbReference type="NCBI Taxonomy" id="588596"/>
    <lineage>
        <taxon>Eukaryota</taxon>
        <taxon>Fungi</taxon>
        <taxon>Fungi incertae sedis</taxon>
        <taxon>Mucoromycota</taxon>
        <taxon>Glomeromycotina</taxon>
        <taxon>Glomeromycetes</taxon>
        <taxon>Glomerales</taxon>
        <taxon>Glomeraceae</taxon>
        <taxon>Rhizophagus</taxon>
    </lineage>
</organism>
<dbReference type="Proteomes" id="UP000233469">
    <property type="component" value="Unassembled WGS sequence"/>
</dbReference>
<dbReference type="InterPro" id="IPR000719">
    <property type="entry name" value="Prot_kinase_dom"/>
</dbReference>
<dbReference type="VEuPathDB" id="FungiDB:RhiirA1_470380"/>
<feature type="non-terminal residue" evidence="4">
    <location>
        <position position="214"/>
    </location>
</feature>
<evidence type="ECO:0000256" key="1">
    <source>
        <dbReference type="ARBA" id="ARBA00022741"/>
    </source>
</evidence>
<protein>
    <submittedName>
        <fullName evidence="4">Kinase-like protein</fullName>
    </submittedName>
</protein>
<feature type="domain" description="Protein kinase" evidence="3">
    <location>
        <begin position="1"/>
        <end position="149"/>
    </location>
</feature>
<comment type="caution">
    <text evidence="4">The sequence shown here is derived from an EMBL/GenBank/DDBJ whole genome shotgun (WGS) entry which is preliminary data.</text>
</comment>
<dbReference type="PRINTS" id="PR00109">
    <property type="entry name" value="TYRKINASE"/>
</dbReference>
<keyword evidence="4" id="KW-0808">Transferase</keyword>
<dbReference type="InterPro" id="IPR001245">
    <property type="entry name" value="Ser-Thr/Tyr_kinase_cat_dom"/>
</dbReference>
<reference evidence="4 5" key="2">
    <citation type="submission" date="2017-10" db="EMBL/GenBank/DDBJ databases">
        <title>Extensive intraspecific genome diversity in a model arbuscular mycorrhizal fungus.</title>
        <authorList>
            <person name="Chen E.C.H."/>
            <person name="Morin E."/>
            <person name="Baudet D."/>
            <person name="Noel J."/>
            <person name="Ndikumana S."/>
            <person name="Charron P."/>
            <person name="St-Onge C."/>
            <person name="Giorgi J."/>
            <person name="Grigoriev I.V."/>
            <person name="Roux C."/>
            <person name="Martin F.M."/>
            <person name="Corradi N."/>
        </authorList>
    </citation>
    <scope>NUCLEOTIDE SEQUENCE [LARGE SCALE GENOMIC DNA]</scope>
    <source>
        <strain evidence="4 5">C2</strain>
    </source>
</reference>
<dbReference type="InterPro" id="IPR051681">
    <property type="entry name" value="Ser/Thr_Kinases-Pseudokinases"/>
</dbReference>
<dbReference type="PROSITE" id="PS50011">
    <property type="entry name" value="PROTEIN_KINASE_DOM"/>
    <property type="match status" value="1"/>
</dbReference>